<protein>
    <submittedName>
        <fullName evidence="2">Uncharacterized protein</fullName>
    </submittedName>
</protein>
<feature type="chain" id="PRO_5046690226" evidence="1">
    <location>
        <begin position="27"/>
        <end position="125"/>
    </location>
</feature>
<accession>A0ABQ1VVB9</accession>
<dbReference type="RefSeq" id="WP_120461789.1">
    <property type="nucleotide sequence ID" value="NZ_BMIW01000012.1"/>
</dbReference>
<reference evidence="3" key="1">
    <citation type="journal article" date="2019" name="Int. J. Syst. Evol. Microbiol.">
        <title>The Global Catalogue of Microorganisms (GCM) 10K type strain sequencing project: providing services to taxonomists for standard genome sequencing and annotation.</title>
        <authorList>
            <consortium name="The Broad Institute Genomics Platform"/>
            <consortium name="The Broad Institute Genome Sequencing Center for Infectious Disease"/>
            <person name="Wu L."/>
            <person name="Ma J."/>
        </authorList>
    </citation>
    <scope>NUCLEOTIDE SEQUENCE [LARGE SCALE GENOMIC DNA]</scope>
    <source>
        <strain evidence="3">CGMCC 1.15420</strain>
    </source>
</reference>
<keyword evidence="1" id="KW-0732">Signal</keyword>
<dbReference type="Proteomes" id="UP000608420">
    <property type="component" value="Unassembled WGS sequence"/>
</dbReference>
<evidence type="ECO:0000313" key="2">
    <source>
        <dbReference type="EMBL" id="GGF98553.1"/>
    </source>
</evidence>
<sequence length="125" mass="12908">MKNLKVKVLGAAVAVMVMAFAGSASAESVNTSEFGKFTYTLTKSGSSVTANTSIAKYKSSTKVITALEVQDNATGKTIGKVTRTETGKSSSSISVTNLTAKKLAAFSAHEARGNGSVAKYLAKTF</sequence>
<keyword evidence="3" id="KW-1185">Reference proteome</keyword>
<dbReference type="EMBL" id="BMIW01000012">
    <property type="protein sequence ID" value="GGF98553.1"/>
    <property type="molecule type" value="Genomic_DNA"/>
</dbReference>
<gene>
    <name evidence="2" type="ORF">GCM10010913_20490</name>
</gene>
<feature type="signal peptide" evidence="1">
    <location>
        <begin position="1"/>
        <end position="26"/>
    </location>
</feature>
<name>A0ABQ1VVB9_9BACL</name>
<organism evidence="2 3">
    <name type="scientific">Paenibacillus aceti</name>
    <dbReference type="NCBI Taxonomy" id="1820010"/>
    <lineage>
        <taxon>Bacteria</taxon>
        <taxon>Bacillati</taxon>
        <taxon>Bacillota</taxon>
        <taxon>Bacilli</taxon>
        <taxon>Bacillales</taxon>
        <taxon>Paenibacillaceae</taxon>
        <taxon>Paenibacillus</taxon>
    </lineage>
</organism>
<comment type="caution">
    <text evidence="2">The sequence shown here is derived from an EMBL/GenBank/DDBJ whole genome shotgun (WGS) entry which is preliminary data.</text>
</comment>
<proteinExistence type="predicted"/>
<evidence type="ECO:0000313" key="3">
    <source>
        <dbReference type="Proteomes" id="UP000608420"/>
    </source>
</evidence>
<evidence type="ECO:0000256" key="1">
    <source>
        <dbReference type="SAM" id="SignalP"/>
    </source>
</evidence>